<dbReference type="SUPFAM" id="SSF52091">
    <property type="entry name" value="SpoIIaa-like"/>
    <property type="match status" value="1"/>
</dbReference>
<organism evidence="3 4">
    <name type="scientific">Bacillus songklensis</name>
    <dbReference type="NCBI Taxonomy" id="1069116"/>
    <lineage>
        <taxon>Bacteria</taxon>
        <taxon>Bacillati</taxon>
        <taxon>Bacillota</taxon>
        <taxon>Bacilli</taxon>
        <taxon>Bacillales</taxon>
        <taxon>Bacillaceae</taxon>
        <taxon>Bacillus</taxon>
    </lineage>
</organism>
<dbReference type="RefSeq" id="WP_377913262.1">
    <property type="nucleotide sequence ID" value="NZ_JBHRZT010000020.1"/>
</dbReference>
<dbReference type="Pfam" id="PF01740">
    <property type="entry name" value="STAS"/>
    <property type="match status" value="1"/>
</dbReference>
<evidence type="ECO:0000256" key="1">
    <source>
        <dbReference type="ARBA" id="ARBA00022553"/>
    </source>
</evidence>
<dbReference type="PANTHER" id="PTHR33745">
    <property type="entry name" value="RSBT ANTAGONIST PROTEIN RSBS-RELATED"/>
    <property type="match status" value="1"/>
</dbReference>
<name>A0ABV8B1S0_9BACI</name>
<dbReference type="InterPro" id="IPR036513">
    <property type="entry name" value="STAS_dom_sf"/>
</dbReference>
<proteinExistence type="predicted"/>
<dbReference type="EMBL" id="JBHRZT010000020">
    <property type="protein sequence ID" value="MFC3883146.1"/>
    <property type="molecule type" value="Genomic_DNA"/>
</dbReference>
<dbReference type="PANTHER" id="PTHR33745:SF3">
    <property type="entry name" value="RSBT CO-ANTAGONIST PROTEIN RSBRC"/>
    <property type="match status" value="1"/>
</dbReference>
<evidence type="ECO:0000313" key="3">
    <source>
        <dbReference type="EMBL" id="MFC3883146.1"/>
    </source>
</evidence>
<accession>A0ABV8B1S0</accession>
<keyword evidence="1" id="KW-0597">Phosphoprotein</keyword>
<sequence>MTLVFNVSDYLIENAESLAVEIVEGVLHKMKLEIPEWEKEQAITMYIEFMGFLGKSLIDDKEGVPEDLIVWSKKNGEREASSGGRISEIIVRYPPTRDIFTEILTRISLEFGLSIKETAFIIKRINAMLDISLNETVFAFERLTDKIMDETQREMAELSAPIVPVKDGIAVLPLIGAIDSYRATYILEKVVPQIAELQVNHLIADFSGILTIDIEIARYLYQIENVLRLLGINTIVTGLRPELAQTVVNGGIDMSSIKTFAHVKQALESVK</sequence>
<evidence type="ECO:0000259" key="2">
    <source>
        <dbReference type="PROSITE" id="PS50801"/>
    </source>
</evidence>
<dbReference type="InterPro" id="IPR002645">
    <property type="entry name" value="STAS_dom"/>
</dbReference>
<dbReference type="PROSITE" id="PS50801">
    <property type="entry name" value="STAS"/>
    <property type="match status" value="1"/>
</dbReference>
<dbReference type="Gene3D" id="3.30.750.24">
    <property type="entry name" value="STAS domain"/>
    <property type="match status" value="1"/>
</dbReference>
<dbReference type="CDD" id="cd07041">
    <property type="entry name" value="STAS_RsbR_RsbS_like"/>
    <property type="match status" value="1"/>
</dbReference>
<gene>
    <name evidence="3" type="ORF">ACFOU2_06310</name>
</gene>
<dbReference type="Proteomes" id="UP001595752">
    <property type="component" value="Unassembled WGS sequence"/>
</dbReference>
<feature type="domain" description="STAS" evidence="2">
    <location>
        <begin position="159"/>
        <end position="270"/>
    </location>
</feature>
<comment type="caution">
    <text evidence="3">The sequence shown here is derived from an EMBL/GenBank/DDBJ whole genome shotgun (WGS) entry which is preliminary data.</text>
</comment>
<evidence type="ECO:0000313" key="4">
    <source>
        <dbReference type="Proteomes" id="UP001595752"/>
    </source>
</evidence>
<protein>
    <submittedName>
        <fullName evidence="3">STAS domain-containing protein</fullName>
    </submittedName>
</protein>
<reference evidence="4" key="1">
    <citation type="journal article" date="2019" name="Int. J. Syst. Evol. Microbiol.">
        <title>The Global Catalogue of Microorganisms (GCM) 10K type strain sequencing project: providing services to taxonomists for standard genome sequencing and annotation.</title>
        <authorList>
            <consortium name="The Broad Institute Genomics Platform"/>
            <consortium name="The Broad Institute Genome Sequencing Center for Infectious Disease"/>
            <person name="Wu L."/>
            <person name="Ma J."/>
        </authorList>
    </citation>
    <scope>NUCLEOTIDE SEQUENCE [LARGE SCALE GENOMIC DNA]</scope>
    <source>
        <strain evidence="4">CCUG 61889</strain>
    </source>
</reference>
<keyword evidence="4" id="KW-1185">Reference proteome</keyword>
<dbReference type="InterPro" id="IPR051932">
    <property type="entry name" value="Bact_StressResp_Reg"/>
</dbReference>